<comment type="caution">
    <text evidence="1">The sequence shown here is derived from an EMBL/GenBank/DDBJ whole genome shotgun (WGS) entry which is preliminary data.</text>
</comment>
<gene>
    <name evidence="1" type="ORF">ACFFX0_20470</name>
</gene>
<dbReference type="Proteomes" id="UP001589575">
    <property type="component" value="Unassembled WGS sequence"/>
</dbReference>
<name>A0ABV5G3C6_9MICC</name>
<keyword evidence="2" id="KW-1185">Reference proteome</keyword>
<reference evidence="1 2" key="1">
    <citation type="submission" date="2024-09" db="EMBL/GenBank/DDBJ databases">
        <authorList>
            <person name="Sun Q."/>
            <person name="Mori K."/>
        </authorList>
    </citation>
    <scope>NUCLEOTIDE SEQUENCE [LARGE SCALE GENOMIC DNA]</scope>
    <source>
        <strain evidence="1 2">CCM 7609</strain>
    </source>
</reference>
<evidence type="ECO:0000313" key="1">
    <source>
        <dbReference type="EMBL" id="MFB9073441.1"/>
    </source>
</evidence>
<organism evidence="1 2">
    <name type="scientific">Citricoccus parietis</name>
    <dbReference type="NCBI Taxonomy" id="592307"/>
    <lineage>
        <taxon>Bacteria</taxon>
        <taxon>Bacillati</taxon>
        <taxon>Actinomycetota</taxon>
        <taxon>Actinomycetes</taxon>
        <taxon>Micrococcales</taxon>
        <taxon>Micrococcaceae</taxon>
        <taxon>Citricoccus</taxon>
    </lineage>
</organism>
<accession>A0ABV5G3C6</accession>
<protein>
    <submittedName>
        <fullName evidence="1">Uncharacterized protein</fullName>
    </submittedName>
</protein>
<evidence type="ECO:0000313" key="2">
    <source>
        <dbReference type="Proteomes" id="UP001589575"/>
    </source>
</evidence>
<proteinExistence type="predicted"/>
<sequence length="65" mass="7476">MRRRSPWTSSSWLPQRRASRRNWFTAVGRSLYMREGRPWTVPSTTSRPQTIAVDSVVVATNVSTP</sequence>
<dbReference type="EMBL" id="JBHMFI010000001">
    <property type="protein sequence ID" value="MFB9073441.1"/>
    <property type="molecule type" value="Genomic_DNA"/>
</dbReference>